<dbReference type="Proteomes" id="UP000093104">
    <property type="component" value="Unassembled WGS sequence"/>
</dbReference>
<evidence type="ECO:0000313" key="2">
    <source>
        <dbReference type="Proteomes" id="UP000093104"/>
    </source>
</evidence>
<sequence length="305" mass="35095">MGIPRNYYLKGYVDYSKPGQIETLYKEGFASEVEILTSCVLSPQDVFVLVERLSWTSIDGDIVYHLDGDSSHVMVTYPFSRFWGAITDLFYIGQYSEEYSVAFHLVLTKKLQLADFRFPHFIRIKLPTHQLGEEFDAIKLAPHDADIDSFECRADIISHATYIEGMLYKIIIDSRKRATKPIKEMTYNDKIKFCRDEKLLSRDLLSVVRGLKNLRNEAAHQFSFESSGPTGNYLKVNPVSDKLLTDIKVFVDVCEKRYSLSAGRINRFHNCLRMLAGELNKKAELSQQITIGKQYPEDLSSYFYG</sequence>
<dbReference type="EMBL" id="LGSI01000049">
    <property type="protein sequence ID" value="OCR24166.1"/>
    <property type="molecule type" value="Genomic_DNA"/>
</dbReference>
<proteinExistence type="predicted"/>
<gene>
    <name evidence="1" type="ORF">AFK24_15520</name>
</gene>
<dbReference type="OrthoDB" id="9931288at2"/>
<accession>A0A1C7Z554</accession>
<dbReference type="RefSeq" id="WP_065834041.1">
    <property type="nucleotide sequence ID" value="NZ_LGSI01000049.1"/>
</dbReference>
<dbReference type="AlphaFoldDB" id="A0A1C7Z554"/>
<name>A0A1C7Z554_PSESX</name>
<comment type="caution">
    <text evidence="1">The sequence shown here is derived from an EMBL/GenBank/DDBJ whole genome shotgun (WGS) entry which is preliminary data.</text>
</comment>
<protein>
    <submittedName>
        <fullName evidence="1">Uncharacterized protein</fullName>
    </submittedName>
</protein>
<reference evidence="1 2" key="1">
    <citation type="submission" date="2015-07" db="EMBL/GenBank/DDBJ databases">
        <title>Draft genome sequence of a diazotrophic, plant growth-promoting rhizobacterium of the Pseudomonas syringae complex.</title>
        <authorList>
            <person name="Patten C.L."/>
            <person name="Jeong H."/>
        </authorList>
    </citation>
    <scope>NUCLEOTIDE SEQUENCE [LARGE SCALE GENOMIC DNA]</scope>
    <source>
        <strain evidence="1 2">GR12-2</strain>
    </source>
</reference>
<evidence type="ECO:0000313" key="1">
    <source>
        <dbReference type="EMBL" id="OCR24166.1"/>
    </source>
</evidence>
<organism evidence="1 2">
    <name type="scientific">Pseudomonas syringae</name>
    <dbReference type="NCBI Taxonomy" id="317"/>
    <lineage>
        <taxon>Bacteria</taxon>
        <taxon>Pseudomonadati</taxon>
        <taxon>Pseudomonadota</taxon>
        <taxon>Gammaproteobacteria</taxon>
        <taxon>Pseudomonadales</taxon>
        <taxon>Pseudomonadaceae</taxon>
        <taxon>Pseudomonas</taxon>
    </lineage>
</organism>
<dbReference type="PATRIC" id="fig|317.243.peg.3482"/>